<reference evidence="1" key="1">
    <citation type="submission" date="2022-06" db="EMBL/GenBank/DDBJ databases">
        <title>Phylogenomic reconstructions and comparative analyses of Kickxellomycotina fungi.</title>
        <authorList>
            <person name="Reynolds N.K."/>
            <person name="Stajich J.E."/>
            <person name="Barry K."/>
            <person name="Grigoriev I.V."/>
            <person name="Crous P."/>
            <person name="Smith M.E."/>
        </authorList>
    </citation>
    <scope>NUCLEOTIDE SEQUENCE</scope>
    <source>
        <strain evidence="1">RSA 2271</strain>
    </source>
</reference>
<protein>
    <submittedName>
        <fullName evidence="1">Uncharacterized protein</fullName>
    </submittedName>
</protein>
<sequence>MAFDVALYFARRANSGADAAAQILFGILFGLSFTFNLAAVGTYILLRWRYPRKVDRISIRQLVAVCFVCGLLSFLSFAGYRSWIRGFFCRFYLWFEQSCLMLIFWLDFTLVLNFQLVIVHGVRNTKRIEPLYYIVAIVFAAIPMVVSLSVTSIPDFATVSCYPRSKAASRYKYAYIWLQLETWAMLGVCLTVISFITVLVVIHIRHSRSMLMVRQIAEATVETRLQPSCLATDAAPSAADPASRSSSGTLEWYSHRYLGQSATPRQPEPWESLSISGTLSRSQHQHQALKRMIKRLVWVPLLPLVSRSITTTCITLFYKHQDASSLIFLSAFAYFIQVAFMPIAFFTDVWVIKALKEARVELIERWYLAPLARARTHAPSPRPRRFLRRTPHRRASPVDEYAVRRSSSVYQPALDACSKWEPQLLDAGVPWHSAPPPPTAGATGRGGSPVVSPRSWPSPPGPVGAHRPATLSVSFHGLGKEHSIMGRPLLTAICAPYPAAKSASRSASLATARTIRNAIQAWPPGGARAVEVAAEKAPLKDRLLFWFCKRVLLADRYTRNSNG</sequence>
<accession>A0ACC1HTY9</accession>
<gene>
    <name evidence="1" type="ORF">EV182_002678</name>
</gene>
<dbReference type="Proteomes" id="UP001145114">
    <property type="component" value="Unassembled WGS sequence"/>
</dbReference>
<organism evidence="1 2">
    <name type="scientific">Spiromyces aspiralis</name>
    <dbReference type="NCBI Taxonomy" id="68401"/>
    <lineage>
        <taxon>Eukaryota</taxon>
        <taxon>Fungi</taxon>
        <taxon>Fungi incertae sedis</taxon>
        <taxon>Zoopagomycota</taxon>
        <taxon>Kickxellomycotina</taxon>
        <taxon>Kickxellomycetes</taxon>
        <taxon>Kickxellales</taxon>
        <taxon>Kickxellaceae</taxon>
        <taxon>Spiromyces</taxon>
    </lineage>
</organism>
<name>A0ACC1HTY9_9FUNG</name>
<evidence type="ECO:0000313" key="2">
    <source>
        <dbReference type="Proteomes" id="UP001145114"/>
    </source>
</evidence>
<comment type="caution">
    <text evidence="1">The sequence shown here is derived from an EMBL/GenBank/DDBJ whole genome shotgun (WGS) entry which is preliminary data.</text>
</comment>
<keyword evidence="2" id="KW-1185">Reference proteome</keyword>
<evidence type="ECO:0000313" key="1">
    <source>
        <dbReference type="EMBL" id="KAJ1679126.1"/>
    </source>
</evidence>
<proteinExistence type="predicted"/>
<dbReference type="EMBL" id="JAMZIH010000583">
    <property type="protein sequence ID" value="KAJ1679126.1"/>
    <property type="molecule type" value="Genomic_DNA"/>
</dbReference>